<evidence type="ECO:0000313" key="2">
    <source>
        <dbReference type="Proteomes" id="UP000050465"/>
    </source>
</evidence>
<gene>
    <name evidence="1" type="primary">pglZ</name>
    <name evidence="1" type="ORF">HLUCCA11_21450</name>
</gene>
<dbReference type="InterPro" id="IPR017850">
    <property type="entry name" value="Alkaline_phosphatase_core_sf"/>
</dbReference>
<dbReference type="AlphaFoldDB" id="A0A0P7YQI3"/>
<accession>A0A0P7YQI3</accession>
<dbReference type="InterPro" id="IPR014060">
    <property type="entry name" value="PglZ"/>
</dbReference>
<dbReference type="STRING" id="1666911.HLUCCA11_21450"/>
<name>A0A0P7YQI3_9CYAN</name>
<dbReference type="EMBL" id="LJZR01000056">
    <property type="protein sequence ID" value="KPQ32460.1"/>
    <property type="molecule type" value="Genomic_DNA"/>
</dbReference>
<proteinExistence type="predicted"/>
<sequence>MSDIAKALNKLFKDKHRIVFWYDAKQELSSEYEALELPGVEKLELRNNEFAIKYQILREQPDQKFLLYHKGPQPADLDNWLLDVQLAHGEFRTDQVGLWMADLNFGLEFADVVQAHTEFYTAVKRRDALKRSHQPDDTQGIIRLKMLAICADADPRLDSILEHLLAELAEHTTDKIKLISRCKLTEFLWQQMERTYGYNSEAPGIEDFAIELFKSCYAMETNSGTVNLTGDALVFLKRWKDSRRFEQAFETLSERCADVLRIEQDLEKRTLQELVTLDYFELVDKKVMSDLARAIAAKTISSGNVTLYIRQRRQGHWYKKFKDLYEAIDYAAQFMFALDEASFSMESMTNGIQQYCQSWFRIDQLYRKFTFHVRQSAKPPLMEVLTEQIENLYSNNYLLKVNDRWQTFVDAMDKWEVLSIPLQRTFFHRWVQPFLNKGKKVCVIISDAMRYEVGEELTALIRQEDRYDAEIEAALSMLPSYTQLGMAALLPNQELAITDSKDAAVNVDGISSQGTKNRQKILNKAQKATAVLAKDLMDMNRNDSRELFREHAVVYVYHNHIDHTGKRDSAERVFNAAEETLVELIGAIKKLTNANASNIIVTADHGFIYQDKPIPESDFASCEADGDHIFYRDRRFVLGRGLKDTAGLRKFSSANLGLIGDIEVQIPKSINRLRLQGSGSRFVHGGASLQEVVIPVIKINKKRHSDVSTVEVDILRGSSSTITAGQLAVKFYQAEPSTDKVQPRILRAGIYTQSDQLISDVHEFTFDLTSENPRDRELPIRFLLTSQADDTNGQEVILRLDEKLTGTSHYREYKSMRYLMRRSFTSDFDF</sequence>
<evidence type="ECO:0000313" key="1">
    <source>
        <dbReference type="EMBL" id="KPQ32460.1"/>
    </source>
</evidence>
<dbReference type="SUPFAM" id="SSF53649">
    <property type="entry name" value="Alkaline phosphatase-like"/>
    <property type="match status" value="1"/>
</dbReference>
<dbReference type="Proteomes" id="UP000050465">
    <property type="component" value="Unassembled WGS sequence"/>
</dbReference>
<comment type="caution">
    <text evidence="1">The sequence shown here is derived from an EMBL/GenBank/DDBJ whole genome shotgun (WGS) entry which is preliminary data.</text>
</comment>
<dbReference type="Pfam" id="PF08665">
    <property type="entry name" value="PglZ"/>
    <property type="match status" value="1"/>
</dbReference>
<organism evidence="1 2">
    <name type="scientific">Phormidesmis priestleyi Ana</name>
    <dbReference type="NCBI Taxonomy" id="1666911"/>
    <lineage>
        <taxon>Bacteria</taxon>
        <taxon>Bacillati</taxon>
        <taxon>Cyanobacteriota</taxon>
        <taxon>Cyanophyceae</taxon>
        <taxon>Leptolyngbyales</taxon>
        <taxon>Leptolyngbyaceae</taxon>
        <taxon>Phormidesmis</taxon>
    </lineage>
</organism>
<reference evidence="1 2" key="1">
    <citation type="submission" date="2015-09" db="EMBL/GenBank/DDBJ databases">
        <title>Identification and resolution of microdiversity through metagenomic sequencing of parallel consortia.</title>
        <authorList>
            <person name="Nelson W.C."/>
            <person name="Romine M.F."/>
            <person name="Lindemann S.R."/>
        </authorList>
    </citation>
    <scope>NUCLEOTIDE SEQUENCE [LARGE SCALE GENOMIC DNA]</scope>
    <source>
        <strain evidence="1">Ana</strain>
    </source>
</reference>
<dbReference type="NCBIfam" id="TIGR02687">
    <property type="entry name" value="BREX-1 system phosphatase PglZ type A"/>
    <property type="match status" value="1"/>
</dbReference>
<protein>
    <submittedName>
        <fullName evidence="1">Brex phage defense system alkaline phosphatase PglZ</fullName>
    </submittedName>
</protein>
<dbReference type="PATRIC" id="fig|1666911.3.peg.3424"/>